<organism evidence="4">
    <name type="scientific">Laccaria bicolor (strain S238N-H82 / ATCC MYA-4686)</name>
    <name type="common">Bicoloured deceiver</name>
    <name type="synonym">Laccaria laccata var. bicolor</name>
    <dbReference type="NCBI Taxonomy" id="486041"/>
    <lineage>
        <taxon>Eukaryota</taxon>
        <taxon>Fungi</taxon>
        <taxon>Dikarya</taxon>
        <taxon>Basidiomycota</taxon>
        <taxon>Agaricomycotina</taxon>
        <taxon>Agaricomycetes</taxon>
        <taxon>Agaricomycetidae</taxon>
        <taxon>Agaricales</taxon>
        <taxon>Agaricineae</taxon>
        <taxon>Hydnangiaceae</taxon>
        <taxon>Laccaria</taxon>
    </lineage>
</organism>
<dbReference type="InterPro" id="IPR031728">
    <property type="entry name" value="GlcAase_C"/>
</dbReference>
<dbReference type="PANTHER" id="PTHR36183">
    <property type="entry name" value="BETA-GLUCURONIDASE"/>
    <property type="match status" value="1"/>
</dbReference>
<evidence type="ECO:0000259" key="1">
    <source>
        <dbReference type="Pfam" id="PF12937"/>
    </source>
</evidence>
<proteinExistence type="predicted"/>
<dbReference type="Pfam" id="PF16862">
    <property type="entry name" value="Glyco_hydro_79C"/>
    <property type="match status" value="1"/>
</dbReference>
<dbReference type="Gene3D" id="1.20.1280.50">
    <property type="match status" value="1"/>
</dbReference>
<dbReference type="OrthoDB" id="2853207at2759"/>
<evidence type="ECO:0000259" key="2">
    <source>
        <dbReference type="Pfam" id="PF16862"/>
    </source>
</evidence>
<keyword evidence="3" id="KW-0378">Hydrolase</keyword>
<feature type="domain" description="Beta-glucuronidase C-terminal" evidence="2">
    <location>
        <begin position="104"/>
        <end position="213"/>
    </location>
</feature>
<dbReference type="InterPro" id="IPR001810">
    <property type="entry name" value="F-box_dom"/>
</dbReference>
<dbReference type="InterPro" id="IPR052974">
    <property type="entry name" value="GH79_Enzymes"/>
</dbReference>
<evidence type="ECO:0000313" key="3">
    <source>
        <dbReference type="EMBL" id="EDR10775.1"/>
    </source>
</evidence>
<dbReference type="HOGENOM" id="CLU_351979_0_0_1"/>
<dbReference type="InParanoid" id="B0D2M3"/>
<dbReference type="RefSeq" id="XP_001878076.1">
    <property type="nucleotide sequence ID" value="XM_001878041.1"/>
</dbReference>
<name>B0D2M3_LACBS</name>
<dbReference type="GO" id="GO:0016787">
    <property type="term" value="F:hydrolase activity"/>
    <property type="evidence" value="ECO:0007669"/>
    <property type="project" value="UniProtKB-KW"/>
</dbReference>
<dbReference type="KEGG" id="lbc:LACBIDRAFT_293279"/>
<gene>
    <name evidence="3" type="ORF">LACBIDRAFT_293279</name>
</gene>
<dbReference type="GeneID" id="6073628"/>
<keyword evidence="4" id="KW-1185">Reference proteome</keyword>
<evidence type="ECO:0000313" key="4">
    <source>
        <dbReference type="Proteomes" id="UP000001194"/>
    </source>
</evidence>
<feature type="domain" description="F-box" evidence="1">
    <location>
        <begin position="310"/>
        <end position="368"/>
    </location>
</feature>
<dbReference type="EMBL" id="DS547096">
    <property type="protein sequence ID" value="EDR10775.1"/>
    <property type="molecule type" value="Genomic_DNA"/>
</dbReference>
<dbReference type="AlphaFoldDB" id="B0D2M3"/>
<dbReference type="PANTHER" id="PTHR36183:SF2">
    <property type="entry name" value="BETA-GLUCURONIDASE C-TERMINAL DOMAIN-CONTAINING PROTEIN"/>
    <property type="match status" value="1"/>
</dbReference>
<dbReference type="Gene3D" id="3.20.20.80">
    <property type="entry name" value="Glycosidases"/>
    <property type="match status" value="1"/>
</dbReference>
<protein>
    <submittedName>
        <fullName evidence="3">Glycoside hydrolase family 79 protein</fullName>
    </submittedName>
</protein>
<dbReference type="Pfam" id="PF12937">
    <property type="entry name" value="F-box-like"/>
    <property type="match status" value="1"/>
</dbReference>
<accession>B0D2M3</accession>
<reference evidence="3 4" key="1">
    <citation type="journal article" date="2008" name="Nature">
        <title>The genome of Laccaria bicolor provides insights into mycorrhizal symbiosis.</title>
        <authorList>
            <person name="Martin F."/>
            <person name="Aerts A."/>
            <person name="Ahren D."/>
            <person name="Brun A."/>
            <person name="Danchin E.G.J."/>
            <person name="Duchaussoy F."/>
            <person name="Gibon J."/>
            <person name="Kohler A."/>
            <person name="Lindquist E."/>
            <person name="Pereda V."/>
            <person name="Salamov A."/>
            <person name="Shapiro H.J."/>
            <person name="Wuyts J."/>
            <person name="Blaudez D."/>
            <person name="Buee M."/>
            <person name="Brokstein P."/>
            <person name="Canbaeck B."/>
            <person name="Cohen D."/>
            <person name="Courty P.E."/>
            <person name="Coutinho P.M."/>
            <person name="Delaruelle C."/>
            <person name="Detter J.C."/>
            <person name="Deveau A."/>
            <person name="DiFazio S."/>
            <person name="Duplessis S."/>
            <person name="Fraissinet-Tachet L."/>
            <person name="Lucic E."/>
            <person name="Frey-Klett P."/>
            <person name="Fourrey C."/>
            <person name="Feussner I."/>
            <person name="Gay G."/>
            <person name="Grimwood J."/>
            <person name="Hoegger P.J."/>
            <person name="Jain P."/>
            <person name="Kilaru S."/>
            <person name="Labbe J."/>
            <person name="Lin Y.C."/>
            <person name="Legue V."/>
            <person name="Le Tacon F."/>
            <person name="Marmeisse R."/>
            <person name="Melayah D."/>
            <person name="Montanini B."/>
            <person name="Muratet M."/>
            <person name="Nehls U."/>
            <person name="Niculita-Hirzel H."/>
            <person name="Oudot-Le Secq M.P."/>
            <person name="Peter M."/>
            <person name="Quesneville H."/>
            <person name="Rajashekar B."/>
            <person name="Reich M."/>
            <person name="Rouhier N."/>
            <person name="Schmutz J."/>
            <person name="Yin T."/>
            <person name="Chalot M."/>
            <person name="Henrissat B."/>
            <person name="Kuees U."/>
            <person name="Lucas S."/>
            <person name="Van de Peer Y."/>
            <person name="Podila G.K."/>
            <person name="Polle A."/>
            <person name="Pukkila P.J."/>
            <person name="Richardson P.M."/>
            <person name="Rouze P."/>
            <person name="Sanders I.R."/>
            <person name="Stajich J.E."/>
            <person name="Tunlid A."/>
            <person name="Tuskan G."/>
            <person name="Grigoriev I.V."/>
        </authorList>
    </citation>
    <scope>NUCLEOTIDE SEQUENCE [LARGE SCALE GENOMIC DNA]</scope>
    <source>
        <strain evidence="4">S238N-H82 / ATCC MYA-4686</strain>
    </source>
</reference>
<sequence>MTEFNSASCGGIPGISNTFAVGSLWTVDYALQLASVGYSAAYIHTREQGISYNLFDPSPGSWTTNPPYYALLAVAEALQSKNGSKVVDLDIMGSRTDLNATVSGYAVYDAIDSSVQQFVLFNYYNTTSTSAPSASFSLPSSSFKSSSSNAITVKYLTAVSMAETMNISWGGQTLRGVGDGKLVKAADSWAAANVQIDCTKGCTVNVPAPGMAVVFAGAAPVQNNATNTNTTTGAAKPSSDATSTVLALSIVPMAKSLVPLCVYATLVRIRRVMRDDWLQACNDVLRQPQGIQDDSTMNTADMDDSVLDSINSLPSEILCKIFLDYLPEGGSEVLVGSLSGTTITLSHVCSRWREVILVAPRLWSQLFLNLDDERFQEKHSWEQVVQFVLNWFSKAGECPLKLRFNCQSVSVGGREITEEGYLNHLLPPLMARIRDLELDLRRLPQHLSVLPPNKFQQLESIVLHNGYLKTNSVEMMWNPDDEPLTIFENTPRLQRLAMFFPLFGKRLNSVLIPWFQMTSLIISSYIHPPVLDELLSKCVNLVCGVFYIIGDADCSLIPSRPKTTLAHLVELTIVCYTSIQSVLTPAVLRNFHLPKLQTLRLGPLSLEATSLEDKVYLFPHLSLIRRLSFQSHMRSWFECDHSLAIELLKFAGNVEDFDISSTNDYSTIMKALIISDGVDIILPKLKSIRIHFPDPFNVDQLRKISIPTLVKMVDSRWHPQQATHLEKISVFLTQSTVTKSLVRMLKNSLEDGLQGYVSRGLILHVVVSGAGEVIWQDRLPHDENYWKEGMDCMRLLETT</sequence>
<dbReference type="Proteomes" id="UP000001194">
    <property type="component" value="Unassembled WGS sequence"/>
</dbReference>